<reference evidence="12" key="2">
    <citation type="submission" date="2010-04" db="EMBL/GenBank/DDBJ databases">
        <authorList>
            <person name="Buell R."/>
            <person name="Hamilton J."/>
            <person name="Hostetler J."/>
        </authorList>
    </citation>
    <scope>NUCLEOTIDE SEQUENCE [LARGE SCALE GENOMIC DNA]</scope>
    <source>
        <strain evidence="12">DAOM:BR144</strain>
    </source>
</reference>
<feature type="compositionally biased region" description="Basic residues" evidence="9">
    <location>
        <begin position="88"/>
        <end position="103"/>
    </location>
</feature>
<dbReference type="SUPFAM" id="SSF52540">
    <property type="entry name" value="P-loop containing nucleoside triphosphate hydrolases"/>
    <property type="match status" value="1"/>
</dbReference>
<evidence type="ECO:0000256" key="1">
    <source>
        <dbReference type="ARBA" id="ARBA00022723"/>
    </source>
</evidence>
<dbReference type="VEuPathDB" id="FungiDB:PYU1_G011550"/>
<evidence type="ECO:0000256" key="6">
    <source>
        <dbReference type="ARBA" id="ARBA00023016"/>
    </source>
</evidence>
<keyword evidence="1" id="KW-0479">Metal-binding</keyword>
<keyword evidence="2" id="KW-0547">Nucleotide-binding</keyword>
<dbReference type="FunFam" id="3.40.50.300:FF:002364">
    <property type="entry name" value="DNA repair protein RadA"/>
    <property type="match status" value="1"/>
</dbReference>
<dbReference type="InterPro" id="IPR020588">
    <property type="entry name" value="RecA_ATP-bd"/>
</dbReference>
<dbReference type="NCBIfam" id="TIGR00416">
    <property type="entry name" value="sms"/>
    <property type="match status" value="1"/>
</dbReference>
<feature type="domain" description="RecA family profile 1" evidence="10">
    <location>
        <begin position="136"/>
        <end position="300"/>
    </location>
</feature>
<dbReference type="PANTHER" id="PTHR32472:SF10">
    <property type="entry name" value="DNA REPAIR PROTEIN RADA-LIKE PROTEIN"/>
    <property type="match status" value="1"/>
</dbReference>
<dbReference type="HOGENOM" id="CLU_018264_2_0_1"/>
<dbReference type="InterPro" id="IPR004504">
    <property type="entry name" value="DNA_repair_RadA"/>
</dbReference>
<keyword evidence="7" id="KW-0238">DNA-binding</keyword>
<feature type="region of interest" description="Disordered" evidence="9">
    <location>
        <begin position="85"/>
        <end position="106"/>
    </location>
</feature>
<evidence type="ECO:0000256" key="7">
    <source>
        <dbReference type="ARBA" id="ARBA00023125"/>
    </source>
</evidence>
<dbReference type="InterPro" id="IPR014721">
    <property type="entry name" value="Ribsml_uS5_D2-typ_fold_subgr"/>
</dbReference>
<dbReference type="GO" id="GO:0000725">
    <property type="term" value="P:recombinational repair"/>
    <property type="evidence" value="ECO:0007669"/>
    <property type="project" value="TreeGrafter"/>
</dbReference>
<evidence type="ECO:0000259" key="10">
    <source>
        <dbReference type="PROSITE" id="PS50162"/>
    </source>
</evidence>
<evidence type="ECO:0000256" key="4">
    <source>
        <dbReference type="ARBA" id="ARBA00022801"/>
    </source>
</evidence>
<evidence type="ECO:0000256" key="9">
    <source>
        <dbReference type="SAM" id="MobiDB-lite"/>
    </source>
</evidence>
<keyword evidence="3" id="KW-0227">DNA damage</keyword>
<dbReference type="Gene3D" id="3.30.230.10">
    <property type="match status" value="1"/>
</dbReference>
<dbReference type="PRINTS" id="PR01874">
    <property type="entry name" value="DNAREPAIRADA"/>
</dbReference>
<keyword evidence="5" id="KW-0067">ATP-binding</keyword>
<dbReference type="PROSITE" id="PS50162">
    <property type="entry name" value="RECA_2"/>
    <property type="match status" value="1"/>
</dbReference>
<keyword evidence="12" id="KW-1185">Reference proteome</keyword>
<dbReference type="InParanoid" id="K3X2X7"/>
<dbReference type="EnsemblProtists" id="PYU1_T011576">
    <property type="protein sequence ID" value="PYU1_T011576"/>
    <property type="gene ID" value="PYU1_G011550"/>
</dbReference>
<keyword evidence="6" id="KW-0346">Stress response</keyword>
<evidence type="ECO:0000256" key="5">
    <source>
        <dbReference type="ARBA" id="ARBA00022840"/>
    </source>
</evidence>
<name>K3X2X7_GLOUD</name>
<dbReference type="InterPro" id="IPR003593">
    <property type="entry name" value="AAA+_ATPase"/>
</dbReference>
<dbReference type="AlphaFoldDB" id="K3X2X7"/>
<dbReference type="Pfam" id="PF13481">
    <property type="entry name" value="AAA_25"/>
    <property type="match status" value="1"/>
</dbReference>
<accession>K3X2X7</accession>
<keyword evidence="8" id="KW-0234">DNA repair</keyword>
<dbReference type="GO" id="GO:0005524">
    <property type="term" value="F:ATP binding"/>
    <property type="evidence" value="ECO:0007669"/>
    <property type="project" value="UniProtKB-KW"/>
</dbReference>
<evidence type="ECO:0000256" key="2">
    <source>
        <dbReference type="ARBA" id="ARBA00022741"/>
    </source>
</evidence>
<dbReference type="GO" id="GO:0006508">
    <property type="term" value="P:proteolysis"/>
    <property type="evidence" value="ECO:0007669"/>
    <property type="project" value="InterPro"/>
</dbReference>
<dbReference type="Proteomes" id="UP000019132">
    <property type="component" value="Unassembled WGS sequence"/>
</dbReference>
<dbReference type="GO" id="GO:0046872">
    <property type="term" value="F:metal ion binding"/>
    <property type="evidence" value="ECO:0007669"/>
    <property type="project" value="UniProtKB-KW"/>
</dbReference>
<evidence type="ECO:0000313" key="12">
    <source>
        <dbReference type="Proteomes" id="UP000019132"/>
    </source>
</evidence>
<evidence type="ECO:0000313" key="11">
    <source>
        <dbReference type="EnsemblProtists" id="PYU1_T011576"/>
    </source>
</evidence>
<organism evidence="11 12">
    <name type="scientific">Globisporangium ultimum (strain ATCC 200006 / CBS 805.95 / DAOM BR144)</name>
    <name type="common">Pythium ultimum</name>
    <dbReference type="NCBI Taxonomy" id="431595"/>
    <lineage>
        <taxon>Eukaryota</taxon>
        <taxon>Sar</taxon>
        <taxon>Stramenopiles</taxon>
        <taxon>Oomycota</taxon>
        <taxon>Peronosporomycetes</taxon>
        <taxon>Pythiales</taxon>
        <taxon>Pythiaceae</taxon>
        <taxon>Globisporangium</taxon>
    </lineage>
</organism>
<dbReference type="InterPro" id="IPR020568">
    <property type="entry name" value="Ribosomal_Su5_D2-typ_SF"/>
</dbReference>
<dbReference type="GO" id="GO:0004252">
    <property type="term" value="F:serine-type endopeptidase activity"/>
    <property type="evidence" value="ECO:0007669"/>
    <property type="project" value="InterPro"/>
</dbReference>
<dbReference type="GO" id="GO:0004176">
    <property type="term" value="F:ATP-dependent peptidase activity"/>
    <property type="evidence" value="ECO:0007669"/>
    <property type="project" value="InterPro"/>
</dbReference>
<reference evidence="11" key="3">
    <citation type="submission" date="2015-02" db="UniProtKB">
        <authorList>
            <consortium name="EnsemblProtists"/>
        </authorList>
    </citation>
    <scope>IDENTIFICATION</scope>
    <source>
        <strain evidence="11">DAOM BR144</strain>
    </source>
</reference>
<evidence type="ECO:0000256" key="3">
    <source>
        <dbReference type="ARBA" id="ARBA00022763"/>
    </source>
</evidence>
<dbReference type="SMART" id="SM00382">
    <property type="entry name" value="AAA"/>
    <property type="match status" value="1"/>
</dbReference>
<sequence length="583" mass="62730">MAHSCAGHKVIRRCAAQFPCAEPRLAPSRSFATSSSSSGFRCGECGQSYVKWQGQCGTCSAWGAIAPTKDVAPLYRQSNAASFANSHKTNKHHHHHHGKHKSHSTAWAGDHFHHSDDDVAHTHAVVRMNEVESDIVTQRIALPERELNWVLGGGLVPGSLTLVAGNPGVGKSTLALQIANMLAAGDEASETQSLGRDVLYVSGEESVLQVKMRAQRLGSVSNGLFVASETNIDTIIEMIERVENGADSAFAAVVVDSIQTIYAEDVPSAAGTVNQVKECTLRLLRLAKLRNVPVLLIGHVTKSGDIAGPKVLEHIVDTVVQLEGDPQSARRFLRCQKNRFGNTSEVGVFNMTDAGLQPLVNPLLAFVSSTADEIGQNDYMNDEDEEDAMSLDGSSITIAMEGSRPIPLEIQALANRSHFNVDTKGGASFSRVRGVGVSFDKLQLLFAVMEKRAKLSFHNQSVFVNVAEGYTIQEPAADLALAVALASSVTSRPVRKRSIFLGEIALSGHLRPVKMLESRLAAAAKIGVEVCVIPKVYCQDTRKALQKFDETLTIIEATTVLQALKIALQAAEDDNGDVDVEAE</sequence>
<dbReference type="OMA" id="CPECQAW"/>
<reference evidence="12" key="1">
    <citation type="journal article" date="2010" name="Genome Biol.">
        <title>Genome sequence of the necrotrophic plant pathogen Pythium ultimum reveals original pathogenicity mechanisms and effector repertoire.</title>
        <authorList>
            <person name="Levesque C.A."/>
            <person name="Brouwer H."/>
            <person name="Cano L."/>
            <person name="Hamilton J.P."/>
            <person name="Holt C."/>
            <person name="Huitema E."/>
            <person name="Raffaele S."/>
            <person name="Robideau G.P."/>
            <person name="Thines M."/>
            <person name="Win J."/>
            <person name="Zerillo M.M."/>
            <person name="Beakes G.W."/>
            <person name="Boore J.L."/>
            <person name="Busam D."/>
            <person name="Dumas B."/>
            <person name="Ferriera S."/>
            <person name="Fuerstenberg S.I."/>
            <person name="Gachon C.M."/>
            <person name="Gaulin E."/>
            <person name="Govers F."/>
            <person name="Grenville-Briggs L."/>
            <person name="Horner N."/>
            <person name="Hostetler J."/>
            <person name="Jiang R.H."/>
            <person name="Johnson J."/>
            <person name="Krajaejun T."/>
            <person name="Lin H."/>
            <person name="Meijer H.J."/>
            <person name="Moore B."/>
            <person name="Morris P."/>
            <person name="Phuntmart V."/>
            <person name="Puiu D."/>
            <person name="Shetty J."/>
            <person name="Stajich J.E."/>
            <person name="Tripathy S."/>
            <person name="Wawra S."/>
            <person name="van West P."/>
            <person name="Whitty B.R."/>
            <person name="Coutinho P.M."/>
            <person name="Henrissat B."/>
            <person name="Martin F."/>
            <person name="Thomas P.D."/>
            <person name="Tyler B.M."/>
            <person name="De Vries R.P."/>
            <person name="Kamoun S."/>
            <person name="Yandell M."/>
            <person name="Tisserat N."/>
            <person name="Buell C.R."/>
        </authorList>
    </citation>
    <scope>NUCLEOTIDE SEQUENCE</scope>
    <source>
        <strain evidence="12">DAOM:BR144</strain>
    </source>
</reference>
<dbReference type="InterPro" id="IPR027417">
    <property type="entry name" value="P-loop_NTPase"/>
</dbReference>
<dbReference type="GO" id="GO:0140664">
    <property type="term" value="F:ATP-dependent DNA damage sensor activity"/>
    <property type="evidence" value="ECO:0007669"/>
    <property type="project" value="InterPro"/>
</dbReference>
<dbReference type="PANTHER" id="PTHR32472">
    <property type="entry name" value="DNA REPAIR PROTEIN RADA"/>
    <property type="match status" value="1"/>
</dbReference>
<dbReference type="eggNOG" id="ENOG502QQ01">
    <property type="taxonomic scope" value="Eukaryota"/>
</dbReference>
<evidence type="ECO:0000256" key="8">
    <source>
        <dbReference type="ARBA" id="ARBA00023204"/>
    </source>
</evidence>
<dbReference type="Pfam" id="PF05362">
    <property type="entry name" value="Lon_C"/>
    <property type="match status" value="1"/>
</dbReference>
<keyword evidence="4" id="KW-0378">Hydrolase</keyword>
<dbReference type="SUPFAM" id="SSF54211">
    <property type="entry name" value="Ribosomal protein S5 domain 2-like"/>
    <property type="match status" value="1"/>
</dbReference>
<dbReference type="STRING" id="431595.K3X2X7"/>
<dbReference type="GO" id="GO:0003684">
    <property type="term" value="F:damaged DNA binding"/>
    <property type="evidence" value="ECO:0007669"/>
    <property type="project" value="InterPro"/>
</dbReference>
<protein>
    <recommendedName>
        <fullName evidence="10">RecA family profile 1 domain-containing protein</fullName>
    </recommendedName>
</protein>
<dbReference type="EMBL" id="GL376571">
    <property type="status" value="NOT_ANNOTATED_CDS"/>
    <property type="molecule type" value="Genomic_DNA"/>
</dbReference>
<dbReference type="Gene3D" id="3.40.50.300">
    <property type="entry name" value="P-loop containing nucleotide triphosphate hydrolases"/>
    <property type="match status" value="1"/>
</dbReference>
<proteinExistence type="predicted"/>
<dbReference type="InterPro" id="IPR008269">
    <property type="entry name" value="Lon_proteolytic"/>
</dbReference>